<dbReference type="PANTHER" id="PTHR13194:SF19">
    <property type="entry name" value="NAD(P)-BINDING ROSSMANN-FOLD SUPERFAMILY PROTEIN"/>
    <property type="match status" value="1"/>
</dbReference>
<evidence type="ECO:0000256" key="1">
    <source>
        <dbReference type="ARBA" id="ARBA00007884"/>
    </source>
</evidence>
<dbReference type="SUPFAM" id="SSF49785">
    <property type="entry name" value="Galactose-binding domain-like"/>
    <property type="match status" value="1"/>
</dbReference>
<evidence type="ECO:0000313" key="4">
    <source>
        <dbReference type="Proteomes" id="UP000235388"/>
    </source>
</evidence>
<feature type="domain" description="NADH:ubiquinone oxidoreductase intermediate-associated protein 30" evidence="2">
    <location>
        <begin position="47"/>
        <end position="237"/>
    </location>
</feature>
<sequence length="243" mass="27359">MGTTLSLLIHTAFPGPTRPPQTAGRLQERALITDSWVIFGSSTRPWNIENWQEVSDRVRGGRSEGTLAYLHPSSRSEGVVFAGTLDSKTLGGAGFASQAYRQTIPLGTRGDHYTAFVLQVQPLEHAHFENNNNKNNNNNHVRTFTFVVSDRPRSDPTATTQSSLVYQFDFSLPFATPAAKLDHTILIRIPFEKLVPTYRGRPKKDEKPFIHPHELTQISFMARSFFDQQNGPFHLNILRLSIE</sequence>
<reference evidence="3 4" key="1">
    <citation type="submission" date="2017-11" db="EMBL/GenBank/DDBJ databases">
        <title>De novo assembly and phasing of dikaryotic genomes from two isolates of Puccinia coronata f. sp. avenae, the causal agent of oat crown rust.</title>
        <authorList>
            <person name="Miller M.E."/>
            <person name="Zhang Y."/>
            <person name="Omidvar V."/>
            <person name="Sperschneider J."/>
            <person name="Schwessinger B."/>
            <person name="Raley C."/>
            <person name="Palmer J.M."/>
            <person name="Garnica D."/>
            <person name="Upadhyaya N."/>
            <person name="Rathjen J."/>
            <person name="Taylor J.M."/>
            <person name="Park R.F."/>
            <person name="Dodds P.N."/>
            <person name="Hirsch C.D."/>
            <person name="Kianian S.F."/>
            <person name="Figueroa M."/>
        </authorList>
    </citation>
    <scope>NUCLEOTIDE SEQUENCE [LARGE SCALE GENOMIC DNA]</scope>
    <source>
        <strain evidence="3">12NC29</strain>
    </source>
</reference>
<dbReference type="PANTHER" id="PTHR13194">
    <property type="entry name" value="COMPLEX I INTERMEDIATE-ASSOCIATED PROTEIN 30"/>
    <property type="match status" value="1"/>
</dbReference>
<dbReference type="Pfam" id="PF08547">
    <property type="entry name" value="CIA30"/>
    <property type="match status" value="1"/>
</dbReference>
<dbReference type="AlphaFoldDB" id="A0A2N5W6R3"/>
<name>A0A2N5W6R3_9BASI</name>
<dbReference type="STRING" id="200324.A0A2N5W6R3"/>
<proteinExistence type="inferred from homology"/>
<dbReference type="InterPro" id="IPR039131">
    <property type="entry name" value="NDUFAF1"/>
</dbReference>
<dbReference type="InterPro" id="IPR008979">
    <property type="entry name" value="Galactose-bd-like_sf"/>
</dbReference>
<evidence type="ECO:0000259" key="2">
    <source>
        <dbReference type="Pfam" id="PF08547"/>
    </source>
</evidence>
<evidence type="ECO:0000313" key="3">
    <source>
        <dbReference type="EMBL" id="PLW57913.1"/>
    </source>
</evidence>
<accession>A0A2N5W6R3</accession>
<dbReference type="InterPro" id="IPR013857">
    <property type="entry name" value="NADH-UbQ_OxRdtase-assoc_prot30"/>
</dbReference>
<gene>
    <name evidence="3" type="ORF">PCANC_00942</name>
</gene>
<dbReference type="GO" id="GO:0010257">
    <property type="term" value="P:NADH dehydrogenase complex assembly"/>
    <property type="evidence" value="ECO:0007669"/>
    <property type="project" value="TreeGrafter"/>
</dbReference>
<dbReference type="GO" id="GO:0051082">
    <property type="term" value="F:unfolded protein binding"/>
    <property type="evidence" value="ECO:0007669"/>
    <property type="project" value="TreeGrafter"/>
</dbReference>
<dbReference type="OrthoDB" id="426386at2759"/>
<organism evidence="3 4">
    <name type="scientific">Puccinia coronata f. sp. avenae</name>
    <dbReference type="NCBI Taxonomy" id="200324"/>
    <lineage>
        <taxon>Eukaryota</taxon>
        <taxon>Fungi</taxon>
        <taxon>Dikarya</taxon>
        <taxon>Basidiomycota</taxon>
        <taxon>Pucciniomycotina</taxon>
        <taxon>Pucciniomycetes</taxon>
        <taxon>Pucciniales</taxon>
        <taxon>Pucciniaceae</taxon>
        <taxon>Puccinia</taxon>
    </lineage>
</organism>
<comment type="similarity">
    <text evidence="1">Belongs to the CIA30 family.</text>
</comment>
<dbReference type="Proteomes" id="UP000235388">
    <property type="component" value="Unassembled WGS sequence"/>
</dbReference>
<protein>
    <recommendedName>
        <fullName evidence="2">NADH:ubiquinone oxidoreductase intermediate-associated protein 30 domain-containing protein</fullName>
    </recommendedName>
</protein>
<comment type="caution">
    <text evidence="3">The sequence shown here is derived from an EMBL/GenBank/DDBJ whole genome shotgun (WGS) entry which is preliminary data.</text>
</comment>
<keyword evidence="4" id="KW-1185">Reference proteome</keyword>
<dbReference type="EMBL" id="PGCJ01000007">
    <property type="protein sequence ID" value="PLW57913.1"/>
    <property type="molecule type" value="Genomic_DNA"/>
</dbReference>